<sequence length="448" mass="49790">MAKSFASIPRPPSFPPRRPRLPGRILPIHPPTTLPALPALPSPPRETSFGDSYILSTHVVPSCQLRTTPDVSLPVIPDQETKEERKARVERATRELFELKGMQERDELEGAGSEKILWNVLTRYVHKDAGKRRGKGLTLFMAHANGMHKETFEPMLQQLLFQTDSNMTVQIDEVWSIDAVQHGDSGILNAANLGLLFDWVDNTRDILNFFLHNLPETVSPEPLPVHLPRVSPLETEARVNYGFPSRSLVILGHSYGGCSLTLAAHNHPKLFSALVLVDPVIIPVEFDRARRLHQYISGAIARRDTWPSREEAYRLLSASPFFGAWSPDVLKSYVEHALAVDPSGQVKLKCSGVQEAIVFSESRRTSEAFTALEGLDPRIALKWLVPPPSKGVIEDAAVATECVWRRSVNASNSVINAGHLLVQEAPRETADALRAFLEENFADAKARL</sequence>
<evidence type="ECO:0000313" key="1">
    <source>
        <dbReference type="EMBL" id="KAI0058362.1"/>
    </source>
</evidence>
<name>A0ACB8SQ94_9AGAM</name>
<organism evidence="1 2">
    <name type="scientific">Artomyces pyxidatus</name>
    <dbReference type="NCBI Taxonomy" id="48021"/>
    <lineage>
        <taxon>Eukaryota</taxon>
        <taxon>Fungi</taxon>
        <taxon>Dikarya</taxon>
        <taxon>Basidiomycota</taxon>
        <taxon>Agaricomycotina</taxon>
        <taxon>Agaricomycetes</taxon>
        <taxon>Russulales</taxon>
        <taxon>Auriscalpiaceae</taxon>
        <taxon>Artomyces</taxon>
    </lineage>
</organism>
<dbReference type="EMBL" id="MU277236">
    <property type="protein sequence ID" value="KAI0058362.1"/>
    <property type="molecule type" value="Genomic_DNA"/>
</dbReference>
<evidence type="ECO:0000313" key="2">
    <source>
        <dbReference type="Proteomes" id="UP000814140"/>
    </source>
</evidence>
<accession>A0ACB8SQ94</accession>
<dbReference type="Proteomes" id="UP000814140">
    <property type="component" value="Unassembled WGS sequence"/>
</dbReference>
<proteinExistence type="predicted"/>
<keyword evidence="2" id="KW-1185">Reference proteome</keyword>
<protein>
    <submittedName>
        <fullName evidence="1">Alpha/beta-hydrolase</fullName>
    </submittedName>
</protein>
<reference evidence="1" key="2">
    <citation type="journal article" date="2022" name="New Phytol.">
        <title>Evolutionary transition to the ectomycorrhizal habit in the genomes of a hyperdiverse lineage of mushroom-forming fungi.</title>
        <authorList>
            <person name="Looney B."/>
            <person name="Miyauchi S."/>
            <person name="Morin E."/>
            <person name="Drula E."/>
            <person name="Courty P.E."/>
            <person name="Kohler A."/>
            <person name="Kuo A."/>
            <person name="LaButti K."/>
            <person name="Pangilinan J."/>
            <person name="Lipzen A."/>
            <person name="Riley R."/>
            <person name="Andreopoulos W."/>
            <person name="He G."/>
            <person name="Johnson J."/>
            <person name="Nolan M."/>
            <person name="Tritt A."/>
            <person name="Barry K.W."/>
            <person name="Grigoriev I.V."/>
            <person name="Nagy L.G."/>
            <person name="Hibbett D."/>
            <person name="Henrissat B."/>
            <person name="Matheny P.B."/>
            <person name="Labbe J."/>
            <person name="Martin F.M."/>
        </authorList>
    </citation>
    <scope>NUCLEOTIDE SEQUENCE</scope>
    <source>
        <strain evidence="1">HHB10654</strain>
    </source>
</reference>
<gene>
    <name evidence="1" type="ORF">BV25DRAFT_1830198</name>
</gene>
<comment type="caution">
    <text evidence="1">The sequence shown here is derived from an EMBL/GenBank/DDBJ whole genome shotgun (WGS) entry which is preliminary data.</text>
</comment>
<reference evidence="1" key="1">
    <citation type="submission" date="2021-03" db="EMBL/GenBank/DDBJ databases">
        <authorList>
            <consortium name="DOE Joint Genome Institute"/>
            <person name="Ahrendt S."/>
            <person name="Looney B.P."/>
            <person name="Miyauchi S."/>
            <person name="Morin E."/>
            <person name="Drula E."/>
            <person name="Courty P.E."/>
            <person name="Chicoki N."/>
            <person name="Fauchery L."/>
            <person name="Kohler A."/>
            <person name="Kuo A."/>
            <person name="Labutti K."/>
            <person name="Pangilinan J."/>
            <person name="Lipzen A."/>
            <person name="Riley R."/>
            <person name="Andreopoulos W."/>
            <person name="He G."/>
            <person name="Johnson J."/>
            <person name="Barry K.W."/>
            <person name="Grigoriev I.V."/>
            <person name="Nagy L."/>
            <person name="Hibbett D."/>
            <person name="Henrissat B."/>
            <person name="Matheny P.B."/>
            <person name="Labbe J."/>
            <person name="Martin F."/>
        </authorList>
    </citation>
    <scope>NUCLEOTIDE SEQUENCE</scope>
    <source>
        <strain evidence="1">HHB10654</strain>
    </source>
</reference>